<dbReference type="Pfam" id="PF08395">
    <property type="entry name" value="7tm_7"/>
    <property type="match status" value="1"/>
</dbReference>
<evidence type="ECO:0000256" key="3">
    <source>
        <dbReference type="ARBA" id="ARBA00022692"/>
    </source>
</evidence>
<dbReference type="AlphaFoldDB" id="A0A9P0Q0G8"/>
<evidence type="ECO:0000256" key="4">
    <source>
        <dbReference type="ARBA" id="ARBA00022989"/>
    </source>
</evidence>
<keyword evidence="3 6" id="KW-0812">Transmembrane</keyword>
<dbReference type="OrthoDB" id="6774919at2759"/>
<dbReference type="InterPro" id="IPR013604">
    <property type="entry name" value="7TM_chemorcpt"/>
</dbReference>
<evidence type="ECO:0000313" key="7">
    <source>
        <dbReference type="EMBL" id="CAH2001032.1"/>
    </source>
</evidence>
<dbReference type="GO" id="GO:0005886">
    <property type="term" value="C:plasma membrane"/>
    <property type="evidence" value="ECO:0007669"/>
    <property type="project" value="UniProtKB-SubCell"/>
</dbReference>
<proteinExistence type="predicted"/>
<evidence type="ECO:0000313" key="8">
    <source>
        <dbReference type="Proteomes" id="UP001152888"/>
    </source>
</evidence>
<evidence type="ECO:0000256" key="6">
    <source>
        <dbReference type="SAM" id="Phobius"/>
    </source>
</evidence>
<keyword evidence="8" id="KW-1185">Reference proteome</keyword>
<accession>A0A9P0Q0G8</accession>
<gene>
    <name evidence="7" type="ORF">ACAOBT_LOCUS25952</name>
</gene>
<keyword evidence="5 6" id="KW-0472">Membrane</keyword>
<dbReference type="Proteomes" id="UP001152888">
    <property type="component" value="Unassembled WGS sequence"/>
</dbReference>
<comment type="subcellular location">
    <subcellularLocation>
        <location evidence="1">Cell membrane</location>
        <topology evidence="1">Multi-pass membrane protein</topology>
    </subcellularLocation>
</comment>
<evidence type="ECO:0000256" key="2">
    <source>
        <dbReference type="ARBA" id="ARBA00022475"/>
    </source>
</evidence>
<keyword evidence="4 6" id="KW-1133">Transmembrane helix</keyword>
<feature type="transmembrane region" description="Helical" evidence="6">
    <location>
        <begin position="73"/>
        <end position="93"/>
    </location>
</feature>
<reference evidence="7" key="1">
    <citation type="submission" date="2022-03" db="EMBL/GenBank/DDBJ databases">
        <authorList>
            <person name="Sayadi A."/>
        </authorList>
    </citation>
    <scope>NUCLEOTIDE SEQUENCE</scope>
</reference>
<dbReference type="EMBL" id="CAKOFQ010007434">
    <property type="protein sequence ID" value="CAH2001032.1"/>
    <property type="molecule type" value="Genomic_DNA"/>
</dbReference>
<organism evidence="7 8">
    <name type="scientific">Acanthoscelides obtectus</name>
    <name type="common">Bean weevil</name>
    <name type="synonym">Bruchus obtectus</name>
    <dbReference type="NCBI Taxonomy" id="200917"/>
    <lineage>
        <taxon>Eukaryota</taxon>
        <taxon>Metazoa</taxon>
        <taxon>Ecdysozoa</taxon>
        <taxon>Arthropoda</taxon>
        <taxon>Hexapoda</taxon>
        <taxon>Insecta</taxon>
        <taxon>Pterygota</taxon>
        <taxon>Neoptera</taxon>
        <taxon>Endopterygota</taxon>
        <taxon>Coleoptera</taxon>
        <taxon>Polyphaga</taxon>
        <taxon>Cucujiformia</taxon>
        <taxon>Chrysomeloidea</taxon>
        <taxon>Chrysomelidae</taxon>
        <taxon>Bruchinae</taxon>
        <taxon>Bruchini</taxon>
        <taxon>Acanthoscelides</taxon>
    </lineage>
</organism>
<comment type="caution">
    <text evidence="7">The sequence shown here is derived from an EMBL/GenBank/DDBJ whole genome shotgun (WGS) entry which is preliminary data.</text>
</comment>
<keyword evidence="2" id="KW-1003">Cell membrane</keyword>
<evidence type="ECO:0000256" key="1">
    <source>
        <dbReference type="ARBA" id="ARBA00004651"/>
    </source>
</evidence>
<name>A0A9P0Q0G8_ACAOB</name>
<protein>
    <submittedName>
        <fullName evidence="7">Uncharacterized protein</fullName>
    </submittedName>
</protein>
<sequence length="96" mass="11141">MLTVTTYVVYVIVNCEMTIAEGRTVLMTCYILEDKFPIKSPVRQELLELIDQVHYHAPVFTAFDLFELNRRTFLVLISVLTTYFIVSIQFIMVNAS</sequence>
<dbReference type="GO" id="GO:0050909">
    <property type="term" value="P:sensory perception of taste"/>
    <property type="evidence" value="ECO:0007669"/>
    <property type="project" value="InterPro"/>
</dbReference>
<evidence type="ECO:0000256" key="5">
    <source>
        <dbReference type="ARBA" id="ARBA00023136"/>
    </source>
</evidence>